<evidence type="ECO:0000256" key="1">
    <source>
        <dbReference type="SAM" id="MobiDB-lite"/>
    </source>
</evidence>
<comment type="caution">
    <text evidence="2">The sequence shown here is derived from an EMBL/GenBank/DDBJ whole genome shotgun (WGS) entry which is preliminary data.</text>
</comment>
<evidence type="ECO:0000313" key="3">
    <source>
        <dbReference type="Proteomes" id="UP001187343"/>
    </source>
</evidence>
<organism evidence="2 3">
    <name type="scientific">Cirrhinus molitorella</name>
    <name type="common">mud carp</name>
    <dbReference type="NCBI Taxonomy" id="172907"/>
    <lineage>
        <taxon>Eukaryota</taxon>
        <taxon>Metazoa</taxon>
        <taxon>Chordata</taxon>
        <taxon>Craniata</taxon>
        <taxon>Vertebrata</taxon>
        <taxon>Euteleostomi</taxon>
        <taxon>Actinopterygii</taxon>
        <taxon>Neopterygii</taxon>
        <taxon>Teleostei</taxon>
        <taxon>Ostariophysi</taxon>
        <taxon>Cypriniformes</taxon>
        <taxon>Cyprinidae</taxon>
        <taxon>Labeoninae</taxon>
        <taxon>Labeonini</taxon>
        <taxon>Cirrhinus</taxon>
    </lineage>
</organism>
<protein>
    <submittedName>
        <fullName evidence="2">Uncharacterized protein</fullName>
    </submittedName>
</protein>
<dbReference type="Proteomes" id="UP001187343">
    <property type="component" value="Unassembled WGS sequence"/>
</dbReference>
<name>A0AA88TBU9_9TELE</name>
<dbReference type="EMBL" id="JAUYZG010000024">
    <property type="protein sequence ID" value="KAK2870108.1"/>
    <property type="molecule type" value="Genomic_DNA"/>
</dbReference>
<proteinExistence type="predicted"/>
<keyword evidence="3" id="KW-1185">Reference proteome</keyword>
<dbReference type="AlphaFoldDB" id="A0AA88TBU9"/>
<accession>A0AA88TBU9</accession>
<gene>
    <name evidence="2" type="ORF">Q8A67_024500</name>
</gene>
<sequence length="110" mass="11978">MINLSIYIKASRCVPSQLPPQLSVQNDRLCILLFQLRRSHYSSRQGSACQGTRTTPSASQSSPTNAIVRREAAEHHTIPAVRALPQLKGTVWLLLRSAPLAAEVGACDSL</sequence>
<evidence type="ECO:0000313" key="2">
    <source>
        <dbReference type="EMBL" id="KAK2870108.1"/>
    </source>
</evidence>
<feature type="region of interest" description="Disordered" evidence="1">
    <location>
        <begin position="43"/>
        <end position="64"/>
    </location>
</feature>
<reference evidence="2" key="1">
    <citation type="submission" date="2023-08" db="EMBL/GenBank/DDBJ databases">
        <title>Chromosome-level Genome Assembly of mud carp (Cirrhinus molitorella).</title>
        <authorList>
            <person name="Liu H."/>
        </authorList>
    </citation>
    <scope>NUCLEOTIDE SEQUENCE</scope>
    <source>
        <strain evidence="2">Prfri</strain>
        <tissue evidence="2">Muscle</tissue>
    </source>
</reference>